<name>A0A8J8Y6N7_ORYSJ</name>
<reference evidence="2" key="2">
    <citation type="submission" date="2008-12" db="EMBL/GenBank/DDBJ databases">
        <title>Improved gene annotation of the rice (Oryza sativa) genomes.</title>
        <authorList>
            <person name="Wang J."/>
            <person name="Li R."/>
            <person name="Fan W."/>
            <person name="Huang Q."/>
            <person name="Zhang J."/>
            <person name="Zhou Y."/>
            <person name="Hu Y."/>
            <person name="Zi S."/>
            <person name="Li J."/>
            <person name="Ni P."/>
            <person name="Zheng H."/>
            <person name="Zhang Y."/>
            <person name="Zhao M."/>
            <person name="Hao Q."/>
            <person name="McDermott J."/>
            <person name="Samudrala R."/>
            <person name="Kristiansen K."/>
            <person name="Wong G.K.-S."/>
        </authorList>
    </citation>
    <scope>NUCLEOTIDE SEQUENCE</scope>
</reference>
<accession>A0A8J8Y6N7</accession>
<organism evidence="2">
    <name type="scientific">Oryza sativa subsp. japonica</name>
    <name type="common">Rice</name>
    <dbReference type="NCBI Taxonomy" id="39947"/>
    <lineage>
        <taxon>Eukaryota</taxon>
        <taxon>Viridiplantae</taxon>
        <taxon>Streptophyta</taxon>
        <taxon>Embryophyta</taxon>
        <taxon>Tracheophyta</taxon>
        <taxon>Spermatophyta</taxon>
        <taxon>Magnoliopsida</taxon>
        <taxon>Liliopsida</taxon>
        <taxon>Poales</taxon>
        <taxon>Poaceae</taxon>
        <taxon>BOP clade</taxon>
        <taxon>Oryzoideae</taxon>
        <taxon>Oryzeae</taxon>
        <taxon>Oryzinae</taxon>
        <taxon>Oryza</taxon>
        <taxon>Oryza sativa</taxon>
    </lineage>
</organism>
<dbReference type="Proteomes" id="UP000007752">
    <property type="component" value="Chromosome 10"/>
</dbReference>
<feature type="region of interest" description="Disordered" evidence="1">
    <location>
        <begin position="31"/>
        <end position="94"/>
    </location>
</feature>
<reference evidence="2" key="1">
    <citation type="journal article" date="2005" name="PLoS Biol.">
        <title>The genomes of Oryza sativa: a history of duplications.</title>
        <authorList>
            <person name="Yu J."/>
            <person name="Wang J."/>
            <person name="Lin W."/>
            <person name="Li S."/>
            <person name="Li H."/>
            <person name="Zhou J."/>
            <person name="Ni P."/>
            <person name="Dong W."/>
            <person name="Hu S."/>
            <person name="Zeng C."/>
            <person name="Zhang J."/>
            <person name="Zhang Y."/>
            <person name="Li R."/>
            <person name="Xu Z."/>
            <person name="Li S."/>
            <person name="Li X."/>
            <person name="Zheng H."/>
            <person name="Cong L."/>
            <person name="Lin L."/>
            <person name="Yin J."/>
            <person name="Geng J."/>
            <person name="Li G."/>
            <person name="Shi J."/>
            <person name="Liu J."/>
            <person name="Lv H."/>
            <person name="Li J."/>
            <person name="Wang J."/>
            <person name="Deng Y."/>
            <person name="Ran L."/>
            <person name="Shi X."/>
            <person name="Wang X."/>
            <person name="Wu Q."/>
            <person name="Li C."/>
            <person name="Ren X."/>
            <person name="Wang J."/>
            <person name="Wang X."/>
            <person name="Li D."/>
            <person name="Liu D."/>
            <person name="Zhang X."/>
            <person name="Ji Z."/>
            <person name="Zhao W."/>
            <person name="Sun Y."/>
            <person name="Zhang Z."/>
            <person name="Bao J."/>
            <person name="Han Y."/>
            <person name="Dong L."/>
            <person name="Ji J."/>
            <person name="Chen P."/>
            <person name="Wu S."/>
            <person name="Liu J."/>
            <person name="Xiao Y."/>
            <person name="Bu D."/>
            <person name="Tan J."/>
            <person name="Yang L."/>
            <person name="Ye C."/>
            <person name="Zhang J."/>
            <person name="Xu J."/>
            <person name="Zhou Y."/>
            <person name="Yu Y."/>
            <person name="Zhang B."/>
            <person name="Zhuang S."/>
            <person name="Wei H."/>
            <person name="Liu B."/>
            <person name="Lei M."/>
            <person name="Yu H."/>
            <person name="Li Y."/>
            <person name="Xu H."/>
            <person name="Wei S."/>
            <person name="He X."/>
            <person name="Fang L."/>
            <person name="Zhang Z."/>
            <person name="Zhang Y."/>
            <person name="Huang X."/>
            <person name="Su Z."/>
            <person name="Tong W."/>
            <person name="Li J."/>
            <person name="Tong Z."/>
            <person name="Li S."/>
            <person name="Ye J."/>
            <person name="Wang L."/>
            <person name="Fang L."/>
            <person name="Lei T."/>
            <person name="Chen C."/>
            <person name="Chen H."/>
            <person name="Xu Z."/>
            <person name="Li H."/>
            <person name="Huang H."/>
            <person name="Zhang F."/>
            <person name="Xu H."/>
            <person name="Li N."/>
            <person name="Zhao C."/>
            <person name="Li S."/>
            <person name="Dong L."/>
            <person name="Huang Y."/>
            <person name="Li L."/>
            <person name="Xi Y."/>
            <person name="Qi Q."/>
            <person name="Li W."/>
            <person name="Zhang B."/>
            <person name="Hu W."/>
            <person name="Zhang Y."/>
            <person name="Tian X."/>
            <person name="Jiao Y."/>
            <person name="Liang X."/>
            <person name="Jin J."/>
            <person name="Gao L."/>
            <person name="Zheng W."/>
            <person name="Hao B."/>
            <person name="Liu S."/>
            <person name="Wang W."/>
            <person name="Yuan L."/>
            <person name="Cao M."/>
            <person name="McDermott J."/>
            <person name="Samudrala R."/>
            <person name="Wang J."/>
            <person name="Wong G.K."/>
            <person name="Yang H."/>
        </authorList>
    </citation>
    <scope>NUCLEOTIDE SEQUENCE [LARGE SCALE GENOMIC DNA]</scope>
</reference>
<sequence>MKPGVLELQQAGIELLGTGWGLGSSRRCRAPAAALGEGRQRRAPTAGRYVGDRVGLQPASSGSSRSNGKGRRRRVHLARWGKGGGGGVGSSSRDGERAAASVLARCALGFLCLPAIVYKMKRIKDYIASEE</sequence>
<dbReference type="AlphaFoldDB" id="A0A8J8Y6N7"/>
<feature type="compositionally biased region" description="Basic residues" evidence="1">
    <location>
        <begin position="68"/>
        <end position="79"/>
    </location>
</feature>
<dbReference type="EMBL" id="CM000147">
    <property type="protein sequence ID" value="EAZ15276.1"/>
    <property type="molecule type" value="Genomic_DNA"/>
</dbReference>
<evidence type="ECO:0000256" key="1">
    <source>
        <dbReference type="SAM" id="MobiDB-lite"/>
    </source>
</evidence>
<evidence type="ECO:0000313" key="2">
    <source>
        <dbReference type="EMBL" id="EAZ15276.1"/>
    </source>
</evidence>
<protein>
    <submittedName>
        <fullName evidence="2">Uncharacterized protein</fullName>
    </submittedName>
</protein>
<proteinExistence type="predicted"/>
<gene>
    <name evidence="2" type="ORF">OsJ_30691</name>
</gene>